<dbReference type="GO" id="GO:0004519">
    <property type="term" value="F:endonuclease activity"/>
    <property type="evidence" value="ECO:0007669"/>
    <property type="project" value="UniProtKB-KW"/>
</dbReference>
<dbReference type="RefSeq" id="YP_009007787.1">
    <property type="nucleotide sequence ID" value="NC_023582.1"/>
</dbReference>
<dbReference type="InterPro" id="IPR010982">
    <property type="entry name" value="Lambda_DNA-bd_dom_sf"/>
</dbReference>
<sequence length="270" mass="31687">MYSDSEVNKVLRRKYLTMVQRCHNPKSSGYIKYGAKGIKVCDEWLNDYGKFKEWALSTGYELGLTIDRIDNSKGYSPDNCRWATIIEQSNNKTTNILIDYKNETMTLKQWCEKLNLSYKTVFARYQEGYVGDELFYDGNLKEIHKNRNCQFSLTLNGVTKLGSEWADELEIPYDLIKVRYDKGFNVQEILSTKPLLVERDKNNIKHNETIEDELKIGRINKGLTMRKLSHQLGYKSNQVWRWEKGERKIKKNDIKKLVDLGILNSKWNEG</sequence>
<dbReference type="PROSITE" id="PS50943">
    <property type="entry name" value="HTH_CROC1"/>
    <property type="match status" value="1"/>
</dbReference>
<dbReference type="SUPFAM" id="SSF47413">
    <property type="entry name" value="lambda repressor-like DNA-binding domains"/>
    <property type="match status" value="1"/>
</dbReference>
<keyword evidence="2" id="KW-0255">Endonuclease</keyword>
<dbReference type="Proteomes" id="UP000019366">
    <property type="component" value="Segment"/>
</dbReference>
<keyword evidence="3" id="KW-1185">Reference proteome</keyword>
<dbReference type="KEGG" id="vg:18504357"/>
<dbReference type="GeneID" id="18504357"/>
<organism evidence="2 3">
    <name type="scientific">Staphylococcus phage vB_SepS_SEP9</name>
    <dbReference type="NCBI Taxonomy" id="1434319"/>
    <lineage>
        <taxon>Viruses</taxon>
        <taxon>Duplodnaviria</taxon>
        <taxon>Heunggongvirae</taxon>
        <taxon>Uroviricota</taxon>
        <taxon>Caudoviricetes</taxon>
        <taxon>Sextaecvirus</taxon>
        <taxon>Sextaecvirus SEP9</taxon>
    </lineage>
</organism>
<protein>
    <submittedName>
        <fullName evidence="2">HNH endonuclease</fullName>
    </submittedName>
</protein>
<dbReference type="Gene3D" id="1.10.260.40">
    <property type="entry name" value="lambda repressor-like DNA-binding domains"/>
    <property type="match status" value="1"/>
</dbReference>
<dbReference type="InterPro" id="IPR001387">
    <property type="entry name" value="Cro/C1-type_HTH"/>
</dbReference>
<dbReference type="GO" id="GO:0003677">
    <property type="term" value="F:DNA binding"/>
    <property type="evidence" value="ECO:0007669"/>
    <property type="project" value="InterPro"/>
</dbReference>
<accession>W5RVD4</accession>
<dbReference type="SMART" id="SM00530">
    <property type="entry name" value="HTH_XRE"/>
    <property type="match status" value="1"/>
</dbReference>
<evidence type="ECO:0000259" key="1">
    <source>
        <dbReference type="PROSITE" id="PS50943"/>
    </source>
</evidence>
<evidence type="ECO:0000313" key="2">
    <source>
        <dbReference type="EMBL" id="AHG24040.1"/>
    </source>
</evidence>
<dbReference type="OrthoDB" id="8611at10239"/>
<evidence type="ECO:0000313" key="3">
    <source>
        <dbReference type="Proteomes" id="UP000019366"/>
    </source>
</evidence>
<feature type="domain" description="HTH cro/C1-type" evidence="1">
    <location>
        <begin position="214"/>
        <end position="260"/>
    </location>
</feature>
<proteinExistence type="predicted"/>
<reference evidence="2 3" key="1">
    <citation type="journal article" date="2014" name="Res. Microbiol.">
        <title>Characterization of Staphylococcus epidermidis phage vB_SepS_SEP9 - A unique member of the Siphoviridae family.</title>
        <authorList>
            <person name="Melo L.D."/>
            <person name="Sillankorva S."/>
            <person name="Ackermann H.W."/>
            <person name="Kropinski A.M."/>
            <person name="Azeredo J."/>
            <person name="Cerca N."/>
        </authorList>
    </citation>
    <scope>NUCLEOTIDE SEQUENCE [LARGE SCALE GENOMIC DNA]</scope>
</reference>
<dbReference type="CDD" id="cd00093">
    <property type="entry name" value="HTH_XRE"/>
    <property type="match status" value="1"/>
</dbReference>
<gene>
    <name evidence="2" type="ORF">SEP9_117</name>
</gene>
<dbReference type="EMBL" id="KF929199">
    <property type="protein sequence ID" value="AHG24040.1"/>
    <property type="molecule type" value="Genomic_DNA"/>
</dbReference>
<keyword evidence="2" id="KW-0540">Nuclease</keyword>
<name>W5RVD4_9CAUD</name>
<keyword evidence="2" id="KW-0378">Hydrolase</keyword>